<dbReference type="AlphaFoldDB" id="A0A1Q9F244"/>
<keyword evidence="3" id="KW-1185">Reference proteome</keyword>
<dbReference type="EMBL" id="LSRX01000024">
    <property type="protein sequence ID" value="OLQ13758.1"/>
    <property type="molecule type" value="Genomic_DNA"/>
</dbReference>
<name>A0A1Q9F244_SYMMI</name>
<comment type="caution">
    <text evidence="2">The sequence shown here is derived from an EMBL/GenBank/DDBJ whole genome shotgun (WGS) entry which is preliminary data.</text>
</comment>
<gene>
    <name evidence="2" type="ORF">AK812_SmicGene2191</name>
</gene>
<accession>A0A1Q9F244</accession>
<protein>
    <submittedName>
        <fullName evidence="2">Uncharacterized protein</fullName>
    </submittedName>
</protein>
<feature type="compositionally biased region" description="Basic and acidic residues" evidence="1">
    <location>
        <begin position="67"/>
        <end position="86"/>
    </location>
</feature>
<feature type="region of interest" description="Disordered" evidence="1">
    <location>
        <begin position="244"/>
        <end position="272"/>
    </location>
</feature>
<dbReference type="OrthoDB" id="443513at2759"/>
<evidence type="ECO:0000256" key="1">
    <source>
        <dbReference type="SAM" id="MobiDB-lite"/>
    </source>
</evidence>
<evidence type="ECO:0000313" key="3">
    <source>
        <dbReference type="Proteomes" id="UP000186817"/>
    </source>
</evidence>
<organism evidence="2 3">
    <name type="scientific">Symbiodinium microadriaticum</name>
    <name type="common">Dinoflagellate</name>
    <name type="synonym">Zooxanthella microadriatica</name>
    <dbReference type="NCBI Taxonomy" id="2951"/>
    <lineage>
        <taxon>Eukaryota</taxon>
        <taxon>Sar</taxon>
        <taxon>Alveolata</taxon>
        <taxon>Dinophyceae</taxon>
        <taxon>Suessiales</taxon>
        <taxon>Symbiodiniaceae</taxon>
        <taxon>Symbiodinium</taxon>
    </lineage>
</organism>
<proteinExistence type="predicted"/>
<dbReference type="Proteomes" id="UP000186817">
    <property type="component" value="Unassembled WGS sequence"/>
</dbReference>
<feature type="region of interest" description="Disordered" evidence="1">
    <location>
        <begin position="55"/>
        <end position="130"/>
    </location>
</feature>
<reference evidence="2 3" key="1">
    <citation type="submission" date="2016-02" db="EMBL/GenBank/DDBJ databases">
        <title>Genome analysis of coral dinoflagellate symbionts highlights evolutionary adaptations to a symbiotic lifestyle.</title>
        <authorList>
            <person name="Aranda M."/>
            <person name="Li Y."/>
            <person name="Liew Y.J."/>
            <person name="Baumgarten S."/>
            <person name="Simakov O."/>
            <person name="Wilson M."/>
            <person name="Piel J."/>
            <person name="Ashoor H."/>
            <person name="Bougouffa S."/>
            <person name="Bajic V.B."/>
            <person name="Ryu T."/>
            <person name="Ravasi T."/>
            <person name="Bayer T."/>
            <person name="Micklem G."/>
            <person name="Kim H."/>
            <person name="Bhak J."/>
            <person name="Lajeunesse T.C."/>
            <person name="Voolstra C.R."/>
        </authorList>
    </citation>
    <scope>NUCLEOTIDE SEQUENCE [LARGE SCALE GENOMIC DNA]</scope>
    <source>
        <strain evidence="2 3">CCMP2467</strain>
    </source>
</reference>
<evidence type="ECO:0000313" key="2">
    <source>
        <dbReference type="EMBL" id="OLQ13758.1"/>
    </source>
</evidence>
<sequence>MEAAPAAEAAAEVGILARPYAPVFGWGMPLATGLHGMLRGYTSWEYRIRTGLEGRGEREAGGGSEEGDGRQGRKRRGEEDLKDLVAHRGPRKGPFMHIPRAPEVPPPGVEASSSDKPPGDVGPGAGPAPNQVHVEADYGMGRYDPSQLEHQMPSLGNPAIDAVRFEVWKVAPSVLLELDGLGVDNAVANIAGHSDQGARFIRELFMIFQRENDVDLRTYRNPSAAITSAVRKEMDRMRPEIAVLPGQSGRSDRPDGPHRPVQPRPTYDDYDVRRQEHRGGYWEDRRGDLDCILFGFLVLLLPLHSSCVSRSIGRWSSSSRSPGRSP</sequence>